<dbReference type="Gene3D" id="2.60.40.1120">
    <property type="entry name" value="Carboxypeptidase-like, regulatory domain"/>
    <property type="match status" value="1"/>
</dbReference>
<evidence type="ECO:0000313" key="1">
    <source>
        <dbReference type="EMBL" id="MBC6612865.1"/>
    </source>
</evidence>
<dbReference type="InterPro" id="IPR008969">
    <property type="entry name" value="CarboxyPept-like_regulatory"/>
</dbReference>
<evidence type="ECO:0000313" key="2">
    <source>
        <dbReference type="Proteomes" id="UP000622017"/>
    </source>
</evidence>
<protein>
    <submittedName>
        <fullName evidence="1">Carboxypeptidase regulatory-like domain-containing protein</fullName>
    </submittedName>
</protein>
<reference evidence="1 2" key="1">
    <citation type="submission" date="2020-08" db="EMBL/GenBank/DDBJ databases">
        <title>Hymenobacter sp.</title>
        <authorList>
            <person name="Kim M.K."/>
        </authorList>
    </citation>
    <scope>NUCLEOTIDE SEQUENCE [LARGE SCALE GENOMIC DNA]</scope>
    <source>
        <strain evidence="1 2">BT507</strain>
    </source>
</reference>
<dbReference type="Proteomes" id="UP000622017">
    <property type="component" value="Unassembled WGS sequence"/>
</dbReference>
<dbReference type="SUPFAM" id="SSF49464">
    <property type="entry name" value="Carboxypeptidase regulatory domain-like"/>
    <property type="match status" value="1"/>
</dbReference>
<name>A0ABR7MQ78_9BACT</name>
<keyword evidence="2" id="KW-1185">Reference proteome</keyword>
<organism evidence="1 2">
    <name type="scientific">Hymenobacter citatus</name>
    <dbReference type="NCBI Taxonomy" id="2763506"/>
    <lineage>
        <taxon>Bacteria</taxon>
        <taxon>Pseudomonadati</taxon>
        <taxon>Bacteroidota</taxon>
        <taxon>Cytophagia</taxon>
        <taxon>Cytophagales</taxon>
        <taxon>Hymenobacteraceae</taxon>
        <taxon>Hymenobacter</taxon>
    </lineage>
</organism>
<accession>A0ABR7MQ78</accession>
<sequence>MLPPYVVKSVGLLSIGLALSGCSLFEQSGQTTVEGVVVDDVTGQPIALADVAVLANKRSSSSSAFSQVGDWHPTDAQGRFSFAFEANDATDYVLRADAPRGSTQYLSAPKIKAGRKNKDVRVPLTSISWLQVHLRDVPPRADALNIRLWGFIDPVTILLPQDTIFYRPVSAGNNVVVWSLNGSTTVSNVETRIPYIVAGADTARIEIHY</sequence>
<comment type="caution">
    <text evidence="1">The sequence shown here is derived from an EMBL/GenBank/DDBJ whole genome shotgun (WGS) entry which is preliminary data.</text>
</comment>
<dbReference type="RefSeq" id="WP_187321088.1">
    <property type="nucleotide sequence ID" value="NZ_JACSCY010000019.1"/>
</dbReference>
<gene>
    <name evidence="1" type="ORF">H8B15_18225</name>
</gene>
<proteinExistence type="predicted"/>
<dbReference type="EMBL" id="JACSCY010000019">
    <property type="protein sequence ID" value="MBC6612865.1"/>
    <property type="molecule type" value="Genomic_DNA"/>
</dbReference>